<proteinExistence type="predicted"/>
<feature type="compositionally biased region" description="Polar residues" evidence="2">
    <location>
        <begin position="152"/>
        <end position="166"/>
    </location>
</feature>
<feature type="compositionally biased region" description="Low complexity" evidence="2">
    <location>
        <begin position="603"/>
        <end position="615"/>
    </location>
</feature>
<keyword evidence="1" id="KW-0175">Coiled coil</keyword>
<feature type="compositionally biased region" description="Basic and acidic residues" evidence="2">
    <location>
        <begin position="380"/>
        <end position="393"/>
    </location>
</feature>
<feature type="compositionally biased region" description="Polar residues" evidence="2">
    <location>
        <begin position="649"/>
        <end position="658"/>
    </location>
</feature>
<name>A0A423XNU5_9PEZI</name>
<feature type="compositionally biased region" description="Polar residues" evidence="2">
    <location>
        <begin position="570"/>
        <end position="589"/>
    </location>
</feature>
<reference evidence="3 4" key="1">
    <citation type="submission" date="2015-09" db="EMBL/GenBank/DDBJ databases">
        <title>Host preference determinants of Valsa canker pathogens revealed by comparative genomics.</title>
        <authorList>
            <person name="Yin Z."/>
            <person name="Huang L."/>
        </authorList>
    </citation>
    <scope>NUCLEOTIDE SEQUENCE [LARGE SCALE GENOMIC DNA]</scope>
    <source>
        <strain evidence="3 4">SXYLt</strain>
    </source>
</reference>
<feature type="region of interest" description="Disordered" evidence="2">
    <location>
        <begin position="1"/>
        <end position="255"/>
    </location>
</feature>
<feature type="compositionally biased region" description="Acidic residues" evidence="2">
    <location>
        <begin position="854"/>
        <end position="869"/>
    </location>
</feature>
<feature type="compositionally biased region" description="Polar residues" evidence="2">
    <location>
        <begin position="230"/>
        <end position="241"/>
    </location>
</feature>
<protein>
    <submittedName>
        <fullName evidence="3">Uncharacterized protein</fullName>
    </submittedName>
</protein>
<feature type="compositionally biased region" description="Low complexity" evidence="2">
    <location>
        <begin position="752"/>
        <end position="767"/>
    </location>
</feature>
<feature type="compositionally biased region" description="Low complexity" evidence="2">
    <location>
        <begin position="63"/>
        <end position="77"/>
    </location>
</feature>
<sequence>MKPKIFGPASPAGSRPRTGHQSIRGRISGPIPMPGSVEDDEFPIRNPGTGIASSTPIEDDPTPQHQPHQPVQSPASPTSQHFSSVVNAFRTAAAERGDVIDVPQTVPEHPGSPSPRPQTPGRGEGPTPEEGGGGSSGVSAVRSSPARYHRANPSSSNPNRFSTMSTDSKEMADWPGVHGVATSNNSPPQRKKSTLRSALGKFLRRRKKEGSLSSVSEMDRRSALGESSLRRSISGANQQIPPASRMVPTPNPPAKRVASMPIHEFDRALRSHSIGPDDITTIESVRNSITLDALGASPNRRRATTATNSRLFTAMSTRSRAEEWAGLSPRPASTHARGSRFTEEDPDEIGRALTSDSGDIGTKRRSRSLSQLDDLNLGQRDSRRRSDEIRYWRESYPGPMSPLSSLPPDEKEGEATEYNFGQGRTSMSIVDSSAAVDKAPTTPPQPFNFGSIASMNEMAGMKITQAATLDERFGDLEARVHKIERVVDQLCHSVPGFKWPFKEGGPGTGVAAAVGAVTGGRQGSSTGTASGSGLQRVPVNQPSFAYSSAARPMIPSIYQAVDLANRDSAVPSSSRQSVDTTDDNNSSRMSFGEGRTYIDSLHPPSSSATQTLSPPASAPAPAPAVPVPVPRLLRPTSVSTVRPAASMPSLGSQCSSSTTEDHHQQQPPPNNDNTAALLAQLESERAARQALEAQVRKLSERMNNLSTTMFAMVRDPAGSKSHERLARPQTAASGTTLANSISANAVAAAIPDVPNNDTNKNNSSNRSPHLAVNPSSKAQSIFGRDVSGLAGSPVKELGGGGDDDGYSEAFQTPREEPGQTPGLHQQQYEPFGGIVDEFGAANSTTTTRRRYSGEEEGAGGEEDEEEDEEDLRRKTEARTLSLSQLTMGKGLPTRI</sequence>
<comment type="caution">
    <text evidence="3">The sequence shown here is derived from an EMBL/GenBank/DDBJ whole genome shotgun (WGS) entry which is preliminary data.</text>
</comment>
<feature type="compositionally biased region" description="Low complexity" evidence="2">
    <location>
        <begin position="119"/>
        <end position="129"/>
    </location>
</feature>
<feature type="compositionally biased region" description="Low complexity" evidence="2">
    <location>
        <begin position="395"/>
        <end position="407"/>
    </location>
</feature>
<feature type="compositionally biased region" description="Pro residues" evidence="2">
    <location>
        <begin position="616"/>
        <end position="629"/>
    </location>
</feature>
<feature type="region of interest" description="Disordered" evidence="2">
    <location>
        <begin position="317"/>
        <end position="424"/>
    </location>
</feature>
<dbReference type="InParanoid" id="A0A423XNU5"/>
<keyword evidence="4" id="KW-1185">Reference proteome</keyword>
<organism evidence="3 4">
    <name type="scientific">Cytospora leucostoma</name>
    <dbReference type="NCBI Taxonomy" id="1230097"/>
    <lineage>
        <taxon>Eukaryota</taxon>
        <taxon>Fungi</taxon>
        <taxon>Dikarya</taxon>
        <taxon>Ascomycota</taxon>
        <taxon>Pezizomycotina</taxon>
        <taxon>Sordariomycetes</taxon>
        <taxon>Sordariomycetidae</taxon>
        <taxon>Diaporthales</taxon>
        <taxon>Cytosporaceae</taxon>
        <taxon>Cytospora</taxon>
    </lineage>
</organism>
<evidence type="ECO:0000313" key="3">
    <source>
        <dbReference type="EMBL" id="ROW18229.1"/>
    </source>
</evidence>
<dbReference type="AlphaFoldDB" id="A0A423XNU5"/>
<feature type="compositionally biased region" description="Low complexity" evidence="2">
    <location>
        <begin position="137"/>
        <end position="146"/>
    </location>
</feature>
<feature type="region of interest" description="Disordered" evidence="2">
    <location>
        <begin position="752"/>
        <end position="827"/>
    </location>
</feature>
<accession>A0A423XNU5</accession>
<dbReference type="Proteomes" id="UP000285146">
    <property type="component" value="Unassembled WGS sequence"/>
</dbReference>
<feature type="coiled-coil region" evidence="1">
    <location>
        <begin position="674"/>
        <end position="708"/>
    </location>
</feature>
<dbReference type="STRING" id="1230097.A0A423XNU5"/>
<evidence type="ECO:0000256" key="1">
    <source>
        <dbReference type="SAM" id="Coils"/>
    </source>
</evidence>
<evidence type="ECO:0000313" key="4">
    <source>
        <dbReference type="Proteomes" id="UP000285146"/>
    </source>
</evidence>
<feature type="region of interest" description="Disordered" evidence="2">
    <location>
        <begin position="567"/>
        <end position="673"/>
    </location>
</feature>
<feature type="region of interest" description="Disordered" evidence="2">
    <location>
        <begin position="839"/>
        <end position="895"/>
    </location>
</feature>
<dbReference type="OrthoDB" id="5428925at2759"/>
<evidence type="ECO:0000256" key="2">
    <source>
        <dbReference type="SAM" id="MobiDB-lite"/>
    </source>
</evidence>
<gene>
    <name evidence="3" type="ORF">VPNG_00206</name>
</gene>
<dbReference type="EMBL" id="LKEB01000001">
    <property type="protein sequence ID" value="ROW18229.1"/>
    <property type="molecule type" value="Genomic_DNA"/>
</dbReference>